<dbReference type="PANTHER" id="PTHR22878">
    <property type="entry name" value="DYNEIN HEAVY CHAIN 6, AXONEMAL-LIKE-RELATED"/>
    <property type="match status" value="1"/>
</dbReference>
<dbReference type="GO" id="GO:0045505">
    <property type="term" value="F:dynein intermediate chain binding"/>
    <property type="evidence" value="ECO:0007669"/>
    <property type="project" value="InterPro"/>
</dbReference>
<dbReference type="InterPro" id="IPR026983">
    <property type="entry name" value="DHC"/>
</dbReference>
<dbReference type="GO" id="GO:0007018">
    <property type="term" value="P:microtubule-based movement"/>
    <property type="evidence" value="ECO:0007669"/>
    <property type="project" value="InterPro"/>
</dbReference>
<dbReference type="EMBL" id="CAXKWB010001903">
    <property type="protein sequence ID" value="CAL4065768.1"/>
    <property type="molecule type" value="Genomic_DNA"/>
</dbReference>
<sequence length="608" mass="69887">MFNGLHEHMSSNIEKWKEVYDSMSPERETFPEPYHKLHGLEVIAVLKCIRPDKVTLAIQDFIQTQLGDEYLSPPQFDILSSYNDSLCSTPLIFILSPGTDPVSALRRFADQSEMDEDKLHVVSLGQGQGEIAENMIQQGAECGWWVVLQNCHLAESFMSRLEILCHQILPSEDTHKDFRLWLTSYPSPVFPVSLLQDGIKITDEPPRGLRANLLKTYNSNPINDPEFYSNCKELNIPFHKLLFALAFFHALIQERRSFGPLGWNVPYEFNESDIRISVLQLQMMLNECGGSLPIEALVYLTGECNYGGRVTDARDRRLLHCLLTKFYNKQTLEIENYSMCGLKEYCIPVCDDWKEFVDHIGTMPLSTQPRVFGLHQNADITKDSREVDQLFRGVLALEPQISASVATEASTVVVQDLTMEILSRMPPIFDMTLVEDKYPINYSQSMNTVLRQELLRYNRLLSTVKNSMKEVMSAVNGECVMSAEIETTYKALVIGQVPPCWLTRSYPTLKNLARYVADLLHRLKFFNRWIEDGMPDVFWFSGFFFPNSFLTGLRQNFSRKTHTPIDRTYFKFMVLGKEIEDILCECHKPNFIELPENIEYLPTPALRG</sequence>
<evidence type="ECO:0000259" key="2">
    <source>
        <dbReference type="Pfam" id="PF18198"/>
    </source>
</evidence>
<dbReference type="FunFam" id="1.20.1270.280:FF:000001">
    <property type="entry name" value="dynein heavy chain 7, axonemal"/>
    <property type="match status" value="1"/>
</dbReference>
<dbReference type="AlphaFoldDB" id="A0AAV2PW31"/>
<name>A0AAV2PW31_MEGNR</name>
<proteinExistence type="predicted"/>
<gene>
    <name evidence="4" type="ORF">MNOR_LOCUS5057</name>
</gene>
<feature type="domain" description="Dynein heavy chain region D6 P-loop" evidence="1">
    <location>
        <begin position="87"/>
        <end position="202"/>
    </location>
</feature>
<dbReference type="Pfam" id="PF18199">
    <property type="entry name" value="Dynein_C"/>
    <property type="match status" value="1"/>
</dbReference>
<dbReference type="Proteomes" id="UP001497623">
    <property type="component" value="Unassembled WGS sequence"/>
</dbReference>
<evidence type="ECO:0000259" key="1">
    <source>
        <dbReference type="Pfam" id="PF03028"/>
    </source>
</evidence>
<feature type="non-terminal residue" evidence="4">
    <location>
        <position position="608"/>
    </location>
</feature>
<dbReference type="InterPro" id="IPR042219">
    <property type="entry name" value="AAA_lid_11_sf"/>
</dbReference>
<organism evidence="4 5">
    <name type="scientific">Meganyctiphanes norvegica</name>
    <name type="common">Northern krill</name>
    <name type="synonym">Thysanopoda norvegica</name>
    <dbReference type="NCBI Taxonomy" id="48144"/>
    <lineage>
        <taxon>Eukaryota</taxon>
        <taxon>Metazoa</taxon>
        <taxon>Ecdysozoa</taxon>
        <taxon>Arthropoda</taxon>
        <taxon>Crustacea</taxon>
        <taxon>Multicrustacea</taxon>
        <taxon>Malacostraca</taxon>
        <taxon>Eumalacostraca</taxon>
        <taxon>Eucarida</taxon>
        <taxon>Euphausiacea</taxon>
        <taxon>Euphausiidae</taxon>
        <taxon>Meganyctiphanes</taxon>
    </lineage>
</organism>
<dbReference type="InterPro" id="IPR027417">
    <property type="entry name" value="P-loop_NTPase"/>
</dbReference>
<dbReference type="InterPro" id="IPR041228">
    <property type="entry name" value="Dynein_C"/>
</dbReference>
<feature type="domain" description="Dynein heavy chain C-terminal" evidence="3">
    <location>
        <begin position="385"/>
        <end position="578"/>
    </location>
</feature>
<feature type="domain" description="Dynein heavy chain AAA lid" evidence="2">
    <location>
        <begin position="238"/>
        <end position="378"/>
    </location>
</feature>
<dbReference type="FunFam" id="1.10.8.720:FF:000001">
    <property type="entry name" value="dynein heavy chain 7, axonemal"/>
    <property type="match status" value="1"/>
</dbReference>
<dbReference type="FunFam" id="3.40.50.300:FF:000362">
    <property type="entry name" value="Dynein, axonemal, heavy chain 6"/>
    <property type="match status" value="1"/>
</dbReference>
<reference evidence="4 5" key="1">
    <citation type="submission" date="2024-05" db="EMBL/GenBank/DDBJ databases">
        <authorList>
            <person name="Wallberg A."/>
        </authorList>
    </citation>
    <scope>NUCLEOTIDE SEQUENCE [LARGE SCALE GENOMIC DNA]</scope>
</reference>
<dbReference type="Pfam" id="PF03028">
    <property type="entry name" value="Dynein_heavy"/>
    <property type="match status" value="1"/>
</dbReference>
<dbReference type="GO" id="GO:0051959">
    <property type="term" value="F:dynein light intermediate chain binding"/>
    <property type="evidence" value="ECO:0007669"/>
    <property type="project" value="InterPro"/>
</dbReference>
<evidence type="ECO:0000313" key="4">
    <source>
        <dbReference type="EMBL" id="CAL4065768.1"/>
    </source>
</evidence>
<dbReference type="InterPro" id="IPR004273">
    <property type="entry name" value="Dynein_heavy_D6_P-loop"/>
</dbReference>
<keyword evidence="5" id="KW-1185">Reference proteome</keyword>
<dbReference type="Gene3D" id="1.20.1270.280">
    <property type="match status" value="1"/>
</dbReference>
<dbReference type="Gene3D" id="3.40.50.300">
    <property type="entry name" value="P-loop containing nucleotide triphosphate hydrolases"/>
    <property type="match status" value="1"/>
</dbReference>
<evidence type="ECO:0008006" key="6">
    <source>
        <dbReference type="Google" id="ProtNLM"/>
    </source>
</evidence>
<dbReference type="InterPro" id="IPR041658">
    <property type="entry name" value="AAA_lid_11"/>
</dbReference>
<dbReference type="Pfam" id="PF18198">
    <property type="entry name" value="AAA_lid_11"/>
    <property type="match status" value="1"/>
</dbReference>
<dbReference type="Gene3D" id="1.10.8.720">
    <property type="entry name" value="Region D6 of dynein motor"/>
    <property type="match status" value="1"/>
</dbReference>
<dbReference type="GO" id="GO:0030286">
    <property type="term" value="C:dynein complex"/>
    <property type="evidence" value="ECO:0007669"/>
    <property type="project" value="InterPro"/>
</dbReference>
<evidence type="ECO:0000313" key="5">
    <source>
        <dbReference type="Proteomes" id="UP001497623"/>
    </source>
</evidence>
<protein>
    <recommendedName>
        <fullName evidence="6">Dynein heavy chain</fullName>
    </recommendedName>
</protein>
<comment type="caution">
    <text evidence="4">The sequence shown here is derived from an EMBL/GenBank/DDBJ whole genome shotgun (WGS) entry which is preliminary data.</text>
</comment>
<evidence type="ECO:0000259" key="3">
    <source>
        <dbReference type="Pfam" id="PF18199"/>
    </source>
</evidence>
<dbReference type="GO" id="GO:0008569">
    <property type="term" value="F:minus-end-directed microtubule motor activity"/>
    <property type="evidence" value="ECO:0007669"/>
    <property type="project" value="InterPro"/>
</dbReference>
<accession>A0AAV2PW31</accession>
<dbReference type="PANTHER" id="PTHR22878:SF70">
    <property type="entry name" value="DYNEIN HEAVY CHAIN 2, AXONEMAL"/>
    <property type="match status" value="1"/>
</dbReference>